<proteinExistence type="predicted"/>
<dbReference type="InterPro" id="IPR042160">
    <property type="entry name" value="HD-Zip_IV"/>
</dbReference>
<dbReference type="Proteomes" id="UP000836841">
    <property type="component" value="Chromosome 7"/>
</dbReference>
<name>A0AAU9T4D2_THLAR</name>
<evidence type="ECO:0000313" key="3">
    <source>
        <dbReference type="EMBL" id="CAH2079758.1"/>
    </source>
</evidence>
<dbReference type="InterPro" id="IPR057993">
    <property type="entry name" value="HD-Zip_IV_C"/>
</dbReference>
<dbReference type="EMBL" id="OU466863">
    <property type="protein sequence ID" value="CAH2079758.1"/>
    <property type="molecule type" value="Genomic_DNA"/>
</dbReference>
<dbReference type="PANTHER" id="PTHR45654">
    <property type="entry name" value="HOMEOBOX-LEUCINE ZIPPER PROTEIN MERISTEM L1"/>
    <property type="match status" value="1"/>
</dbReference>
<keyword evidence="4" id="KW-1185">Reference proteome</keyword>
<dbReference type="Pfam" id="PF25797">
    <property type="entry name" value="PDF2_C"/>
    <property type="match status" value="1"/>
</dbReference>
<protein>
    <recommendedName>
        <fullName evidence="2">HD-Zip IV C-terminal domain-containing protein</fullName>
    </recommendedName>
</protein>
<sequence length="130" mass="14175">MVMLQDCYMDALGGVIAYAPLALTAMNIIASGKVDLARIRIPPSGFSISSDGQRSMEAEDGGNVLSMVFQILVSDEIDRTKEVNEKSVAIVSALVSSTIRRIKLLLNFPDHALVREYPLDDSLPFCCCFC</sequence>
<evidence type="ECO:0000259" key="2">
    <source>
        <dbReference type="Pfam" id="PF25797"/>
    </source>
</evidence>
<dbReference type="AlphaFoldDB" id="A0AAU9T4D2"/>
<keyword evidence="1" id="KW-0812">Transmembrane</keyword>
<keyword evidence="1" id="KW-0472">Membrane</keyword>
<dbReference type="PANTHER" id="PTHR45654:SF63">
    <property type="entry name" value="HOMEOBOX-LEUCINE ZIPPER PROTEIN HDG8"/>
    <property type="match status" value="1"/>
</dbReference>
<evidence type="ECO:0000313" key="4">
    <source>
        <dbReference type="Proteomes" id="UP000836841"/>
    </source>
</evidence>
<organism evidence="3 4">
    <name type="scientific">Thlaspi arvense</name>
    <name type="common">Field penny-cress</name>
    <dbReference type="NCBI Taxonomy" id="13288"/>
    <lineage>
        <taxon>Eukaryota</taxon>
        <taxon>Viridiplantae</taxon>
        <taxon>Streptophyta</taxon>
        <taxon>Embryophyta</taxon>
        <taxon>Tracheophyta</taxon>
        <taxon>Spermatophyta</taxon>
        <taxon>Magnoliopsida</taxon>
        <taxon>eudicotyledons</taxon>
        <taxon>Gunneridae</taxon>
        <taxon>Pentapetalae</taxon>
        <taxon>rosids</taxon>
        <taxon>malvids</taxon>
        <taxon>Brassicales</taxon>
        <taxon>Brassicaceae</taxon>
        <taxon>Thlaspideae</taxon>
        <taxon>Thlaspi</taxon>
    </lineage>
</organism>
<accession>A0AAU9T4D2</accession>
<keyword evidence="1" id="KW-1133">Transmembrane helix</keyword>
<reference evidence="3 4" key="1">
    <citation type="submission" date="2022-03" db="EMBL/GenBank/DDBJ databases">
        <authorList>
            <person name="Nunn A."/>
            <person name="Chopra R."/>
            <person name="Nunn A."/>
            <person name="Contreras Garrido A."/>
        </authorList>
    </citation>
    <scope>NUCLEOTIDE SEQUENCE [LARGE SCALE GENOMIC DNA]</scope>
</reference>
<feature type="domain" description="HD-Zip IV C-terminal" evidence="2">
    <location>
        <begin position="1"/>
        <end position="107"/>
    </location>
</feature>
<gene>
    <name evidence="3" type="ORF">TAV2_LOCUS24489</name>
</gene>
<evidence type="ECO:0000256" key="1">
    <source>
        <dbReference type="SAM" id="Phobius"/>
    </source>
</evidence>
<feature type="transmembrane region" description="Helical" evidence="1">
    <location>
        <begin position="12"/>
        <end position="30"/>
    </location>
</feature>